<comment type="similarity">
    <text evidence="1">Belongs to the short-chain dehydrogenases/reductases (SDR) family.</text>
</comment>
<gene>
    <name evidence="5" type="ORF">HMPREF1541_09311</name>
</gene>
<evidence type="ECO:0000256" key="3">
    <source>
        <dbReference type="ARBA" id="ARBA00023002"/>
    </source>
</evidence>
<keyword evidence="4" id="KW-1133">Transmembrane helix</keyword>
<keyword evidence="4" id="KW-0812">Transmembrane</keyword>
<dbReference type="eggNOG" id="KOG0725">
    <property type="taxonomic scope" value="Eukaryota"/>
</dbReference>
<proteinExistence type="inferred from homology"/>
<dbReference type="HOGENOM" id="CLU_010194_15_2_1"/>
<dbReference type="STRING" id="1220924.W2SC36"/>
<dbReference type="PANTHER" id="PTHR43477">
    <property type="entry name" value="DIHYDROANTICAPSIN 7-DEHYDROGENASE"/>
    <property type="match status" value="1"/>
</dbReference>
<dbReference type="Gene3D" id="3.40.50.720">
    <property type="entry name" value="NAD(P)-binding Rossmann-like Domain"/>
    <property type="match status" value="1"/>
</dbReference>
<evidence type="ECO:0000313" key="6">
    <source>
        <dbReference type="Proteomes" id="UP000030752"/>
    </source>
</evidence>
<dbReference type="GeneID" id="19976650"/>
<evidence type="ECO:0000256" key="4">
    <source>
        <dbReference type="SAM" id="Phobius"/>
    </source>
</evidence>
<sequence length="270" mass="28800">MPDPTTYTSKLASTAVLVIGGSSGLGFGVACALLEHGASHVIISSSQQSRVDDAIRRLEKTYPDAVGRGAKLVGVACNLGEPDKLEGEVRQLFTGVEKLLSGRKLNHVVFTAGDGLAMKEIEEWDMPFVQKAGSVRFFAPLMVAKYARKALVWDSRSSITLTTGSVSDKPIPGWTVVASYAAGLHGMVRNLALDLKPVRVNLVSPGPVETEMWDAHGQEKKQEMLESMAAKTTTGKVGSVEDVVEAYLAAMKDRNMSGSVVNSDSGHLLV</sequence>
<reference evidence="5 6" key="1">
    <citation type="submission" date="2013-03" db="EMBL/GenBank/DDBJ databases">
        <title>The Genome Sequence of Phialophora europaea CBS 101466.</title>
        <authorList>
            <consortium name="The Broad Institute Genomics Platform"/>
            <person name="Cuomo C."/>
            <person name="de Hoog S."/>
            <person name="Gorbushina A."/>
            <person name="Walker B."/>
            <person name="Young S.K."/>
            <person name="Zeng Q."/>
            <person name="Gargeya S."/>
            <person name="Fitzgerald M."/>
            <person name="Haas B."/>
            <person name="Abouelleil A."/>
            <person name="Allen A.W."/>
            <person name="Alvarado L."/>
            <person name="Arachchi H.M."/>
            <person name="Berlin A.M."/>
            <person name="Chapman S.B."/>
            <person name="Gainer-Dewar J."/>
            <person name="Goldberg J."/>
            <person name="Griggs A."/>
            <person name="Gujja S."/>
            <person name="Hansen M."/>
            <person name="Howarth C."/>
            <person name="Imamovic A."/>
            <person name="Ireland A."/>
            <person name="Larimer J."/>
            <person name="McCowan C."/>
            <person name="Murphy C."/>
            <person name="Pearson M."/>
            <person name="Poon T.W."/>
            <person name="Priest M."/>
            <person name="Roberts A."/>
            <person name="Saif S."/>
            <person name="Shea T."/>
            <person name="Sisk P."/>
            <person name="Sykes S."/>
            <person name="Wortman J."/>
            <person name="Nusbaum C."/>
            <person name="Birren B."/>
        </authorList>
    </citation>
    <scope>NUCLEOTIDE SEQUENCE [LARGE SCALE GENOMIC DNA]</scope>
    <source>
        <strain evidence="5 6">CBS 101466</strain>
    </source>
</reference>
<dbReference type="SUPFAM" id="SSF51735">
    <property type="entry name" value="NAD(P)-binding Rossmann-fold domains"/>
    <property type="match status" value="1"/>
</dbReference>
<keyword evidence="4" id="KW-0472">Membrane</keyword>
<keyword evidence="6" id="KW-1185">Reference proteome</keyword>
<dbReference type="InterPro" id="IPR057571">
    <property type="entry name" value="SDR_PhqE-like"/>
</dbReference>
<accession>W2SC36</accession>
<dbReference type="CDD" id="cd05233">
    <property type="entry name" value="SDR_c"/>
    <property type="match status" value="1"/>
</dbReference>
<dbReference type="PANTHER" id="PTHR43477:SF1">
    <property type="entry name" value="DIHYDROANTICAPSIN 7-DEHYDROGENASE"/>
    <property type="match status" value="1"/>
</dbReference>
<name>W2SC36_CYPE1</name>
<dbReference type="RefSeq" id="XP_008712207.1">
    <property type="nucleotide sequence ID" value="XM_008713985.1"/>
</dbReference>
<organism evidence="5 6">
    <name type="scientific">Cyphellophora europaea (strain CBS 101466)</name>
    <name type="common">Phialophora europaea</name>
    <dbReference type="NCBI Taxonomy" id="1220924"/>
    <lineage>
        <taxon>Eukaryota</taxon>
        <taxon>Fungi</taxon>
        <taxon>Dikarya</taxon>
        <taxon>Ascomycota</taxon>
        <taxon>Pezizomycotina</taxon>
        <taxon>Eurotiomycetes</taxon>
        <taxon>Chaetothyriomycetidae</taxon>
        <taxon>Chaetothyriales</taxon>
        <taxon>Cyphellophoraceae</taxon>
        <taxon>Cyphellophora</taxon>
    </lineage>
</organism>
<dbReference type="InParanoid" id="W2SC36"/>
<dbReference type="OrthoDB" id="294295at2759"/>
<dbReference type="InterPro" id="IPR036291">
    <property type="entry name" value="NAD(P)-bd_dom_sf"/>
</dbReference>
<dbReference type="Proteomes" id="UP000030752">
    <property type="component" value="Unassembled WGS sequence"/>
</dbReference>
<evidence type="ECO:0000256" key="1">
    <source>
        <dbReference type="ARBA" id="ARBA00006484"/>
    </source>
</evidence>
<protein>
    <submittedName>
        <fullName evidence="5">Uncharacterized protein</fullName>
    </submittedName>
</protein>
<dbReference type="PRINTS" id="PR00081">
    <property type="entry name" value="GDHRDH"/>
</dbReference>
<evidence type="ECO:0000313" key="5">
    <source>
        <dbReference type="EMBL" id="ETN45479.1"/>
    </source>
</evidence>
<keyword evidence="3" id="KW-0560">Oxidoreductase</keyword>
<dbReference type="Pfam" id="PF23441">
    <property type="entry name" value="SDR"/>
    <property type="match status" value="1"/>
</dbReference>
<feature type="transmembrane region" description="Helical" evidence="4">
    <location>
        <begin position="12"/>
        <end position="34"/>
    </location>
</feature>
<dbReference type="AlphaFoldDB" id="W2SC36"/>
<dbReference type="VEuPathDB" id="FungiDB:HMPREF1541_09311"/>
<evidence type="ECO:0000256" key="2">
    <source>
        <dbReference type="ARBA" id="ARBA00022857"/>
    </source>
</evidence>
<dbReference type="InterPro" id="IPR051122">
    <property type="entry name" value="SDR_DHRS6-like"/>
</dbReference>
<keyword evidence="2" id="KW-0521">NADP</keyword>
<dbReference type="EMBL" id="KB822712">
    <property type="protein sequence ID" value="ETN45479.1"/>
    <property type="molecule type" value="Genomic_DNA"/>
</dbReference>
<dbReference type="GO" id="GO:0016491">
    <property type="term" value="F:oxidoreductase activity"/>
    <property type="evidence" value="ECO:0007669"/>
    <property type="project" value="UniProtKB-KW"/>
</dbReference>
<dbReference type="InterPro" id="IPR002347">
    <property type="entry name" value="SDR_fam"/>
</dbReference>